<name>A0A9C5ZNY3_9MUSC</name>
<dbReference type="GeneID" id="119643301"/>
<evidence type="ECO:0000313" key="2">
    <source>
        <dbReference type="RefSeq" id="XP_037898572.1"/>
    </source>
</evidence>
<dbReference type="KEGG" id="gfs:119643301"/>
<dbReference type="RefSeq" id="XP_037898572.1">
    <property type="nucleotide sequence ID" value="XM_038042644.1"/>
</dbReference>
<reference evidence="2" key="1">
    <citation type="submission" date="2025-08" db="UniProtKB">
        <authorList>
            <consortium name="RefSeq"/>
        </authorList>
    </citation>
    <scope>IDENTIFICATION</scope>
    <source>
        <tissue evidence="2">Whole body pupa</tissue>
    </source>
</reference>
<keyword evidence="1" id="KW-1185">Reference proteome</keyword>
<evidence type="ECO:0000313" key="1">
    <source>
        <dbReference type="Proteomes" id="UP000092443"/>
    </source>
</evidence>
<sequence length="189" mass="20856">MSESKDIGVVIGLSLKKRQTPRPILEQHSSFPQQQAIVTTSRATPQQHQQITVKLIKGESTIYPDKYRIAVLVTMLNNSSTSNNNSEHQQRSVSDSYSGCQLVVMLISSLLRNNITIITITSQQLQRIQPMLPMQQRQYEQQNANNNFNGCSSIGTGDLTSGMPPAIAIVENGTAGNMKVTSNENKILL</sequence>
<dbReference type="Proteomes" id="UP000092443">
    <property type="component" value="Unplaced"/>
</dbReference>
<dbReference type="AlphaFoldDB" id="A0A9C5ZNY3"/>
<protein>
    <submittedName>
        <fullName evidence="2">Uncharacterized protein LOC119643301</fullName>
    </submittedName>
</protein>
<gene>
    <name evidence="2" type="primary">LOC119643301</name>
</gene>
<proteinExistence type="predicted"/>
<organism evidence="1 2">
    <name type="scientific">Glossina fuscipes</name>
    <dbReference type="NCBI Taxonomy" id="7396"/>
    <lineage>
        <taxon>Eukaryota</taxon>
        <taxon>Metazoa</taxon>
        <taxon>Ecdysozoa</taxon>
        <taxon>Arthropoda</taxon>
        <taxon>Hexapoda</taxon>
        <taxon>Insecta</taxon>
        <taxon>Pterygota</taxon>
        <taxon>Neoptera</taxon>
        <taxon>Endopterygota</taxon>
        <taxon>Diptera</taxon>
        <taxon>Brachycera</taxon>
        <taxon>Muscomorpha</taxon>
        <taxon>Hippoboscoidea</taxon>
        <taxon>Glossinidae</taxon>
        <taxon>Glossina</taxon>
    </lineage>
</organism>
<accession>A0A9C5ZNY3</accession>